<evidence type="ECO:0000313" key="3">
    <source>
        <dbReference type="EMBL" id="KAK2188977.1"/>
    </source>
</evidence>
<sequence>MSKRNISYTQQDEPAFLKRFKEKIGYKEGPDINAKRCVGPPEDGDSDGEERDDEQPVIVVLKKGDLDADEVARLGGDSSKDTSAGNDEAAGGRIMFKKPKKTTTESNSELKKSSSSKSKETDHSSHSKRNKTKTLKNTNLLSFTEDEECDD</sequence>
<dbReference type="InterPro" id="IPR027911">
    <property type="entry name" value="DUF4604"/>
</dbReference>
<dbReference type="PANTHER" id="PTHR31195">
    <property type="entry name" value="GEO02494P1"/>
    <property type="match status" value="1"/>
</dbReference>
<gene>
    <name evidence="3" type="ORF">NP493_119g10009</name>
</gene>
<dbReference type="Proteomes" id="UP001209878">
    <property type="component" value="Unassembled WGS sequence"/>
</dbReference>
<evidence type="ECO:0000313" key="4">
    <source>
        <dbReference type="Proteomes" id="UP001209878"/>
    </source>
</evidence>
<dbReference type="Pfam" id="PF15377">
    <property type="entry name" value="DUF4604"/>
    <property type="match status" value="1"/>
</dbReference>
<name>A0AAD9P6C5_RIDPI</name>
<comment type="caution">
    <text evidence="3">The sequence shown here is derived from an EMBL/GenBank/DDBJ whole genome shotgun (WGS) entry which is preliminary data.</text>
</comment>
<feature type="compositionally biased region" description="Basic and acidic residues" evidence="1">
    <location>
        <begin position="62"/>
        <end position="72"/>
    </location>
</feature>
<feature type="compositionally biased region" description="Basic and acidic residues" evidence="1">
    <location>
        <begin position="108"/>
        <end position="125"/>
    </location>
</feature>
<organism evidence="3 4">
    <name type="scientific">Ridgeia piscesae</name>
    <name type="common">Tubeworm</name>
    <dbReference type="NCBI Taxonomy" id="27915"/>
    <lineage>
        <taxon>Eukaryota</taxon>
        <taxon>Metazoa</taxon>
        <taxon>Spiralia</taxon>
        <taxon>Lophotrochozoa</taxon>
        <taxon>Annelida</taxon>
        <taxon>Polychaeta</taxon>
        <taxon>Sedentaria</taxon>
        <taxon>Canalipalpata</taxon>
        <taxon>Sabellida</taxon>
        <taxon>Siboglinidae</taxon>
        <taxon>Ridgeia</taxon>
    </lineage>
</organism>
<evidence type="ECO:0000259" key="2">
    <source>
        <dbReference type="Pfam" id="PF15377"/>
    </source>
</evidence>
<proteinExistence type="predicted"/>
<reference evidence="3" key="1">
    <citation type="journal article" date="2023" name="Mol. Biol. Evol.">
        <title>Third-Generation Sequencing Reveals the Adaptive Role of the Epigenome in Three Deep-Sea Polychaetes.</title>
        <authorList>
            <person name="Perez M."/>
            <person name="Aroh O."/>
            <person name="Sun Y."/>
            <person name="Lan Y."/>
            <person name="Juniper S.K."/>
            <person name="Young C.R."/>
            <person name="Angers B."/>
            <person name="Qian P.Y."/>
        </authorList>
    </citation>
    <scope>NUCLEOTIDE SEQUENCE</scope>
    <source>
        <strain evidence="3">R07B-5</strain>
    </source>
</reference>
<accession>A0AAD9P6C5</accession>
<evidence type="ECO:0000256" key="1">
    <source>
        <dbReference type="SAM" id="MobiDB-lite"/>
    </source>
</evidence>
<feature type="region of interest" description="Disordered" evidence="1">
    <location>
        <begin position="28"/>
        <end position="151"/>
    </location>
</feature>
<dbReference type="AlphaFoldDB" id="A0AAD9P6C5"/>
<feature type="compositionally biased region" description="Acidic residues" evidence="1">
    <location>
        <begin position="42"/>
        <end position="55"/>
    </location>
</feature>
<protein>
    <recommendedName>
        <fullName evidence="2">DUF4604 domain-containing protein</fullName>
    </recommendedName>
</protein>
<dbReference type="EMBL" id="JAODUO010000118">
    <property type="protein sequence ID" value="KAK2188977.1"/>
    <property type="molecule type" value="Genomic_DNA"/>
</dbReference>
<keyword evidence="4" id="KW-1185">Reference proteome</keyword>
<feature type="domain" description="DUF4604" evidence="2">
    <location>
        <begin position="4"/>
        <end position="147"/>
    </location>
</feature>
<dbReference type="PANTHER" id="PTHR31195:SF2">
    <property type="entry name" value="GEO02494P1"/>
    <property type="match status" value="1"/>
</dbReference>
<dbReference type="InterPro" id="IPR040219">
    <property type="entry name" value="KIAA1143-like"/>
</dbReference>